<dbReference type="Proteomes" id="UP001589813">
    <property type="component" value="Unassembled WGS sequence"/>
</dbReference>
<dbReference type="InterPro" id="IPR050659">
    <property type="entry name" value="Peptidase_M24B"/>
</dbReference>
<name>A0ABV6BG93_9GAMM</name>
<dbReference type="PANTHER" id="PTHR46112:SF3">
    <property type="entry name" value="AMINOPEPTIDASE YPDF"/>
    <property type="match status" value="1"/>
</dbReference>
<protein>
    <submittedName>
        <fullName evidence="3">M24 family metallopeptidase</fullName>
    </submittedName>
</protein>
<keyword evidence="4" id="KW-1185">Reference proteome</keyword>
<dbReference type="SUPFAM" id="SSF53092">
    <property type="entry name" value="Creatinase/prolidase N-terminal domain"/>
    <property type="match status" value="1"/>
</dbReference>
<evidence type="ECO:0000313" key="3">
    <source>
        <dbReference type="EMBL" id="MFC0049894.1"/>
    </source>
</evidence>
<evidence type="ECO:0000313" key="4">
    <source>
        <dbReference type="Proteomes" id="UP001589813"/>
    </source>
</evidence>
<dbReference type="EMBL" id="JBHLXP010000005">
    <property type="protein sequence ID" value="MFC0049894.1"/>
    <property type="molecule type" value="Genomic_DNA"/>
</dbReference>
<dbReference type="InterPro" id="IPR000994">
    <property type="entry name" value="Pept_M24"/>
</dbReference>
<dbReference type="InterPro" id="IPR036005">
    <property type="entry name" value="Creatinase/aminopeptidase-like"/>
</dbReference>
<dbReference type="Pfam" id="PF01321">
    <property type="entry name" value="Creatinase_N"/>
    <property type="match status" value="1"/>
</dbReference>
<dbReference type="PRINTS" id="PR00599">
    <property type="entry name" value="MAPEPTIDASE"/>
</dbReference>
<evidence type="ECO:0000259" key="1">
    <source>
        <dbReference type="Pfam" id="PF00557"/>
    </source>
</evidence>
<dbReference type="Pfam" id="PF00557">
    <property type="entry name" value="Peptidase_M24"/>
    <property type="match status" value="1"/>
</dbReference>
<dbReference type="SUPFAM" id="SSF55920">
    <property type="entry name" value="Creatinase/aminopeptidase"/>
    <property type="match status" value="1"/>
</dbReference>
<dbReference type="Gene3D" id="3.90.230.10">
    <property type="entry name" value="Creatinase/methionine aminopeptidase superfamily"/>
    <property type="match status" value="1"/>
</dbReference>
<feature type="domain" description="Peptidase M24" evidence="1">
    <location>
        <begin position="166"/>
        <end position="368"/>
    </location>
</feature>
<comment type="caution">
    <text evidence="3">The sequence shown here is derived from an EMBL/GenBank/DDBJ whole genome shotgun (WGS) entry which is preliminary data.</text>
</comment>
<dbReference type="InterPro" id="IPR001714">
    <property type="entry name" value="Pept_M24_MAP"/>
</dbReference>
<dbReference type="Gene3D" id="3.40.350.10">
    <property type="entry name" value="Creatinase/prolidase N-terminal domain"/>
    <property type="match status" value="1"/>
</dbReference>
<accession>A0ABV6BG93</accession>
<proteinExistence type="predicted"/>
<sequence length="385" mass="42323">MNTGIPMRADLQASPEYARRMRQFRQTMQQAGQDAALIFAPQHLRYLLNYAGEAATALISNDQCYLITDYRFEAQARQETVQAQPQCQVLCRDRDRQSLGALLGQLLADLHCNNLWFEADQITVQLWQQLLADLQSGGNGHLLRATACPPVLAGMRMIKDDYEVSQIQQAAAIADSALAQVLGLLKPGIREHEFATELEYQLKKRGADELSFATIVGFGARSALPHALPGDKRLQKGDLVLVDFGAAVNGYRSDMTRSYVAGKPDVMQQALYQTVRQAQQAALARLKAGVTASSLFQVSDQLLQQSEFGRFAGPGLGHGVGLQLHEQPFLSPNCHTPLQSGMVVTIEPGLYLPNYGGVRLEDDVLVTERGYSLLTQAPSHFELAL</sequence>
<reference evidence="3 4" key="1">
    <citation type="submission" date="2024-09" db="EMBL/GenBank/DDBJ databases">
        <authorList>
            <person name="Sun Q."/>
            <person name="Mori K."/>
        </authorList>
    </citation>
    <scope>NUCLEOTIDE SEQUENCE [LARGE SCALE GENOMIC DNA]</scope>
    <source>
        <strain evidence="3 4">KCTC 23315</strain>
    </source>
</reference>
<dbReference type="InterPro" id="IPR000587">
    <property type="entry name" value="Creatinase_N"/>
</dbReference>
<dbReference type="RefSeq" id="WP_377246627.1">
    <property type="nucleotide sequence ID" value="NZ_JBHLXP010000005.1"/>
</dbReference>
<dbReference type="PANTHER" id="PTHR46112">
    <property type="entry name" value="AMINOPEPTIDASE"/>
    <property type="match status" value="1"/>
</dbReference>
<evidence type="ECO:0000259" key="2">
    <source>
        <dbReference type="Pfam" id="PF01321"/>
    </source>
</evidence>
<dbReference type="InterPro" id="IPR029149">
    <property type="entry name" value="Creatin/AminoP/Spt16_N"/>
</dbReference>
<gene>
    <name evidence="3" type="ORF">ACFFJP_16455</name>
</gene>
<feature type="domain" description="Creatinase N-terminal" evidence="2">
    <location>
        <begin position="20"/>
        <end position="158"/>
    </location>
</feature>
<organism evidence="3 4">
    <name type="scientific">Rheinheimera tilapiae</name>
    <dbReference type="NCBI Taxonomy" id="875043"/>
    <lineage>
        <taxon>Bacteria</taxon>
        <taxon>Pseudomonadati</taxon>
        <taxon>Pseudomonadota</taxon>
        <taxon>Gammaproteobacteria</taxon>
        <taxon>Chromatiales</taxon>
        <taxon>Chromatiaceae</taxon>
        <taxon>Rheinheimera</taxon>
    </lineage>
</organism>